<name>A0A1D6FRJ0_MAIZE</name>
<reference evidence="1" key="1">
    <citation type="submission" date="2015-12" db="EMBL/GenBank/DDBJ databases">
        <title>Update maize B73 reference genome by single molecule sequencing technologies.</title>
        <authorList>
            <consortium name="Maize Genome Sequencing Project"/>
            <person name="Ware D."/>
        </authorList>
    </citation>
    <scope>NUCLEOTIDE SEQUENCE</scope>
    <source>
        <tissue evidence="1">Seedling</tissue>
    </source>
</reference>
<accession>A0A1D6FRJ0</accession>
<evidence type="ECO:0000313" key="1">
    <source>
        <dbReference type="EMBL" id="AQK94203.1"/>
    </source>
</evidence>
<sequence>MPGTEGWCYGWCDPWARTTRRSYVSGVYGSITASGVLAVVLRWSGRLYPGLVRYPVSATLPQIGSRLFLTWGVFWSFPEVID</sequence>
<protein>
    <submittedName>
        <fullName evidence="1">Uncharacterized protein</fullName>
    </submittedName>
</protein>
<dbReference type="UniPathway" id="UPA00094"/>
<dbReference type="AlphaFoldDB" id="A0A1D6FRJ0"/>
<dbReference type="EMBL" id="CM000784">
    <property type="protein sequence ID" value="AQK94203.1"/>
    <property type="molecule type" value="Genomic_DNA"/>
</dbReference>
<dbReference type="GO" id="GO:0006633">
    <property type="term" value="P:fatty acid biosynthetic process"/>
    <property type="evidence" value="ECO:0007669"/>
    <property type="project" value="UniProtKB-UniPathway"/>
</dbReference>
<organism evidence="1">
    <name type="scientific">Zea mays</name>
    <name type="common">Maize</name>
    <dbReference type="NCBI Taxonomy" id="4577"/>
    <lineage>
        <taxon>Eukaryota</taxon>
        <taxon>Viridiplantae</taxon>
        <taxon>Streptophyta</taxon>
        <taxon>Embryophyta</taxon>
        <taxon>Tracheophyta</taxon>
        <taxon>Spermatophyta</taxon>
        <taxon>Magnoliopsida</taxon>
        <taxon>Liliopsida</taxon>
        <taxon>Poales</taxon>
        <taxon>Poaceae</taxon>
        <taxon>PACMAD clade</taxon>
        <taxon>Panicoideae</taxon>
        <taxon>Andropogonodae</taxon>
        <taxon>Andropogoneae</taxon>
        <taxon>Tripsacinae</taxon>
        <taxon>Zea</taxon>
    </lineage>
</organism>
<dbReference type="InParanoid" id="A0A1D6FRJ0"/>
<gene>
    <name evidence="1" type="ORF">ZEAMMB73_Zm00001d010510</name>
</gene>
<proteinExistence type="predicted"/>